<keyword evidence="1" id="KW-1133">Transmembrane helix</keyword>
<dbReference type="RefSeq" id="WP_102735427.1">
    <property type="nucleotide sequence ID" value="NZ_PJKN01000002.1"/>
</dbReference>
<dbReference type="AlphaFoldDB" id="A0AAP8T9Q9"/>
<dbReference type="Proteomes" id="UP000235914">
    <property type="component" value="Unassembled WGS sequence"/>
</dbReference>
<feature type="transmembrane region" description="Helical" evidence="1">
    <location>
        <begin position="229"/>
        <end position="262"/>
    </location>
</feature>
<reference evidence="2 3" key="1">
    <citation type="journal article" date="2017" name="BMC Genomics">
        <title>Genome sequencing of 39 Akkermansia muciniphila isolates reveals its population structure, genomic and functional diverisity, and global distribution in mammalian gut microbiotas.</title>
        <authorList>
            <person name="Guo X."/>
            <person name="Li S."/>
            <person name="Zhang J."/>
            <person name="Wu F."/>
            <person name="Li X."/>
            <person name="Wu D."/>
            <person name="Zhang M."/>
            <person name="Ou Z."/>
            <person name="Jie Z."/>
            <person name="Yan Q."/>
            <person name="Li P."/>
            <person name="Yi J."/>
            <person name="Peng Y."/>
        </authorList>
    </citation>
    <scope>NUCLEOTIDE SEQUENCE [LARGE SCALE GENOMIC DNA]</scope>
    <source>
        <strain evidence="2 3">GP43</strain>
    </source>
</reference>
<name>A0AAP8T9Q9_9BACT</name>
<feature type="transmembrane region" description="Helical" evidence="1">
    <location>
        <begin position="378"/>
        <end position="396"/>
    </location>
</feature>
<evidence type="ECO:0000313" key="3">
    <source>
        <dbReference type="Proteomes" id="UP000235914"/>
    </source>
</evidence>
<feature type="transmembrane region" description="Helical" evidence="1">
    <location>
        <begin position="12"/>
        <end position="30"/>
    </location>
</feature>
<comment type="caution">
    <text evidence="2">The sequence shown here is derived from an EMBL/GenBank/DDBJ whole genome shotgun (WGS) entry which is preliminary data.</text>
</comment>
<keyword evidence="1" id="KW-0472">Membrane</keyword>
<feature type="transmembrane region" description="Helical" evidence="1">
    <location>
        <begin position="200"/>
        <end position="217"/>
    </location>
</feature>
<organism evidence="2 3">
    <name type="scientific">Akkermansia muciniphila</name>
    <dbReference type="NCBI Taxonomy" id="239935"/>
    <lineage>
        <taxon>Bacteria</taxon>
        <taxon>Pseudomonadati</taxon>
        <taxon>Verrucomicrobiota</taxon>
        <taxon>Verrucomicrobiia</taxon>
        <taxon>Verrucomicrobiales</taxon>
        <taxon>Akkermansiaceae</taxon>
        <taxon>Akkermansia</taxon>
    </lineage>
</organism>
<sequence>MNEPSSASRTPFIIILILLLAITGVQYFFNFNGLGTDAAMDHAQIARNVARGQGMATNWLRPIQMVSGSTRAGLNPFLSDAQIHEQEAIRAGQGETLVDPEKFNPYALRDTRNAPLNILTEAAVFKMAGVHKFDLWSMTGPSMIYLPDRIVAGISCMFFILSVLSCYYILLRMFDVTIACFTCLTMILSNLFLQYATSGLPQMMMLFFFAWGIHFLYTALQNKEENRAFLWPLIGSSICFSCVCLTGWIGLWPMAGFLIFAGIRFKPHGLYCIPGLITLLLFLAYPIYINRSLSGGFFGTAYYTIFTGLTGNEEIAMNSLVSGSIPIAAQKVVTSVINNILTQGDLLYENLGNLPLAMVFLLALLHKFKRPEVNQSKWGIFAMWVPAVIGMAIYTSNKTGISLGQIQILFAPFFTAYGTAFVLNLIARHSNKELISILRGGVLLISLLITSLPLLLNLPHIVRVGILTASRGIPAWPPYYPQGLNRDLRSQTAEKDFILTDQPAAVGWYADRKAIGIPKMVEQFMVLERILKFHGGKVGSILVTPSSTSKMNLRTIASSYGEFTPLVLEGTVLFQTKDKNPVYLFDHSQALAPLAQRFGTPDSRQFIQGAEMILYKDLQETAPQP</sequence>
<protein>
    <recommendedName>
        <fullName evidence="4">Glycosyltransferase RgtA/B/C/D-like domain-containing protein</fullName>
    </recommendedName>
</protein>
<proteinExistence type="predicted"/>
<evidence type="ECO:0008006" key="4">
    <source>
        <dbReference type="Google" id="ProtNLM"/>
    </source>
</evidence>
<feature type="transmembrane region" description="Helical" evidence="1">
    <location>
        <begin position="150"/>
        <end position="170"/>
    </location>
</feature>
<evidence type="ECO:0000313" key="2">
    <source>
        <dbReference type="EMBL" id="PNC56777.1"/>
    </source>
</evidence>
<feature type="transmembrane region" description="Helical" evidence="1">
    <location>
        <begin position="346"/>
        <end position="366"/>
    </location>
</feature>
<gene>
    <name evidence="2" type="ORF">CXU09_04165</name>
</gene>
<keyword evidence="1" id="KW-0812">Transmembrane</keyword>
<evidence type="ECO:0000256" key="1">
    <source>
        <dbReference type="SAM" id="Phobius"/>
    </source>
</evidence>
<feature type="transmembrane region" description="Helical" evidence="1">
    <location>
        <begin position="408"/>
        <end position="427"/>
    </location>
</feature>
<dbReference type="EMBL" id="PJKN01000002">
    <property type="protein sequence ID" value="PNC56777.1"/>
    <property type="molecule type" value="Genomic_DNA"/>
</dbReference>
<feature type="transmembrane region" description="Helical" evidence="1">
    <location>
        <begin position="434"/>
        <end position="456"/>
    </location>
</feature>
<accession>A0AAP8T9Q9</accession>
<feature type="transmembrane region" description="Helical" evidence="1">
    <location>
        <begin position="269"/>
        <end position="288"/>
    </location>
</feature>